<sequence length="87" mass="10444">MKADVFDPKELNIEEQYKILGLEYGDYTQEEISKHYKKLALKYHPDKIQNCDSNCEKRWLKISDAYSLINQIYQYKKEAKSGRKSKY</sequence>
<organism evidence="2 3">
    <name type="scientific">Anaeramoeba ignava</name>
    <name type="common">Anaerobic marine amoeba</name>
    <dbReference type="NCBI Taxonomy" id="1746090"/>
    <lineage>
        <taxon>Eukaryota</taxon>
        <taxon>Metamonada</taxon>
        <taxon>Anaeramoebidae</taxon>
        <taxon>Anaeramoeba</taxon>
    </lineage>
</organism>
<dbReference type="AlphaFoldDB" id="A0A9Q0LVJ6"/>
<dbReference type="EMBL" id="JAPDFW010000033">
    <property type="protein sequence ID" value="KAJ5079324.1"/>
    <property type="molecule type" value="Genomic_DNA"/>
</dbReference>
<dbReference type="CDD" id="cd06257">
    <property type="entry name" value="DnaJ"/>
    <property type="match status" value="1"/>
</dbReference>
<dbReference type="InterPro" id="IPR036869">
    <property type="entry name" value="J_dom_sf"/>
</dbReference>
<reference evidence="2" key="1">
    <citation type="submission" date="2022-10" db="EMBL/GenBank/DDBJ databases">
        <title>Novel sulphate-reducing endosymbionts in the free-living metamonad Anaeramoeba.</title>
        <authorList>
            <person name="Jerlstrom-Hultqvist J."/>
            <person name="Cepicka I."/>
            <person name="Gallot-Lavallee L."/>
            <person name="Salas-Leiva D."/>
            <person name="Curtis B.A."/>
            <person name="Zahonova K."/>
            <person name="Pipaliya S."/>
            <person name="Dacks J."/>
            <person name="Roger A.J."/>
        </authorList>
    </citation>
    <scope>NUCLEOTIDE SEQUENCE</scope>
    <source>
        <strain evidence="2">BMAN</strain>
    </source>
</reference>
<feature type="domain" description="J" evidence="1">
    <location>
        <begin position="15"/>
        <end position="87"/>
    </location>
</feature>
<dbReference type="InterPro" id="IPR001623">
    <property type="entry name" value="DnaJ_domain"/>
</dbReference>
<gene>
    <name evidence="2" type="ORF">M0811_04345</name>
</gene>
<comment type="caution">
    <text evidence="2">The sequence shown here is derived from an EMBL/GenBank/DDBJ whole genome shotgun (WGS) entry which is preliminary data.</text>
</comment>
<name>A0A9Q0LVJ6_ANAIG</name>
<dbReference type="Proteomes" id="UP001149090">
    <property type="component" value="Unassembled WGS sequence"/>
</dbReference>
<evidence type="ECO:0000259" key="1">
    <source>
        <dbReference type="PROSITE" id="PS50076"/>
    </source>
</evidence>
<dbReference type="PANTHER" id="PTHR24074">
    <property type="entry name" value="CO-CHAPERONE PROTEIN DJLA"/>
    <property type="match status" value="1"/>
</dbReference>
<evidence type="ECO:0000313" key="2">
    <source>
        <dbReference type="EMBL" id="KAJ5079324.1"/>
    </source>
</evidence>
<dbReference type="PROSITE" id="PS50076">
    <property type="entry name" value="DNAJ_2"/>
    <property type="match status" value="1"/>
</dbReference>
<dbReference type="OrthoDB" id="552049at2759"/>
<dbReference type="SUPFAM" id="SSF46565">
    <property type="entry name" value="Chaperone J-domain"/>
    <property type="match status" value="1"/>
</dbReference>
<accession>A0A9Q0LVJ6</accession>
<keyword evidence="3" id="KW-1185">Reference proteome</keyword>
<dbReference type="InterPro" id="IPR050817">
    <property type="entry name" value="DjlA_DnaK_co-chaperone"/>
</dbReference>
<protein>
    <submittedName>
        <fullName evidence="2">Co-chaperone protein djla</fullName>
    </submittedName>
</protein>
<dbReference type="PRINTS" id="PR00625">
    <property type="entry name" value="JDOMAIN"/>
</dbReference>
<dbReference type="SMART" id="SM00271">
    <property type="entry name" value="DnaJ"/>
    <property type="match status" value="1"/>
</dbReference>
<dbReference type="Pfam" id="PF00226">
    <property type="entry name" value="DnaJ"/>
    <property type="match status" value="1"/>
</dbReference>
<proteinExistence type="predicted"/>
<dbReference type="Gene3D" id="1.10.287.110">
    <property type="entry name" value="DnaJ domain"/>
    <property type="match status" value="1"/>
</dbReference>
<evidence type="ECO:0000313" key="3">
    <source>
        <dbReference type="Proteomes" id="UP001149090"/>
    </source>
</evidence>